<evidence type="ECO:0000313" key="2">
    <source>
        <dbReference type="RefSeq" id="XP_045569056.1"/>
    </source>
</evidence>
<dbReference type="GeneID" id="106592710"/>
<dbReference type="InterPro" id="IPR052090">
    <property type="entry name" value="Cytolytic_pore-forming_toxin"/>
</dbReference>
<dbReference type="PANTHER" id="PTHR31594:SF16">
    <property type="entry name" value="SI:CH211-281L24.3"/>
    <property type="match status" value="1"/>
</dbReference>
<dbReference type="InterPro" id="IPR032675">
    <property type="entry name" value="LRR_dom_sf"/>
</dbReference>
<gene>
    <name evidence="2" type="primary">LOC106592710</name>
</gene>
<evidence type="ECO:0000313" key="1">
    <source>
        <dbReference type="Proteomes" id="UP001652741"/>
    </source>
</evidence>
<protein>
    <submittedName>
        <fullName evidence="2">Uncharacterized protein</fullName>
    </submittedName>
</protein>
<name>A0ABM3EDG6_SALSA</name>
<dbReference type="Proteomes" id="UP001652741">
    <property type="component" value="Unplaced"/>
</dbReference>
<accession>A0ABM3EDG6</accession>
<dbReference type="PANTHER" id="PTHR31594">
    <property type="entry name" value="AIG1-TYPE G DOMAIN-CONTAINING PROTEIN"/>
    <property type="match status" value="1"/>
</dbReference>
<dbReference type="Gene3D" id="3.80.10.10">
    <property type="entry name" value="Ribonuclease Inhibitor"/>
    <property type="match status" value="1"/>
</dbReference>
<reference evidence="2" key="1">
    <citation type="submission" date="2025-08" db="UniProtKB">
        <authorList>
            <consortium name="RefSeq"/>
        </authorList>
    </citation>
    <scope>IDENTIFICATION</scope>
</reference>
<sequence length="2895" mass="332264">MLCQLWITLLSSEAEMDFTTLLGLCGNELQLPVQGEIRVFERAEEVMKQSLERVHLCLHWDQRTVLSEALSKTILKCLPNISKFRFTPLQHQRGSLERLETEEKAALLDLCLQAALDHRETLQRTVNTLLSMFSVYQTERYDILLDLYSHVKYNRNQTARSVLPSLKPLYQSASHVVWSIDLSERKASLLLEVLKLQPEKKPVELKGWSDEESEVRSFLQCLPYISQLRFPPLKDNLERRKREKTFLLDLCLQAALHERGTIQTTVEKVLSLSEVYHNQKDVFLLDLYSHVKDYETQTGRSVLPALQPVYQSAPAFWSIDLSERKASLLLEVLKLQPEKKPVELKGWSDEESEVRSFLQCLSYISQLRFLPLMDNIERRKREKTFLLNLCLQAALHERGTIQTTVEKVLSLSEVYHYQKCNFLLDLYSHVKDYETQTGRSVLPALQPVYQSAPAVWSIDLSERKASLLLEVLKLQPEKKPVELKGWSDEESEVRSFLQCLPYISQLSFCPWRYDPSKVIKFLVDLLSQAAEREEQTGEKTLKLVSSVWTYSTFPFCDDDNVVIKEYQCDFLLDLYSHVKDYETQTGRSFLPALQPVYKSASPTAWSIDLSKRKASLLLEVLKLQPEKKPVELKGWSDEESEVRSFLQCLSYISQLSFCPRRSDPSKRIKFLVDLLSQAAEWEEQTGEKTLKLVSSVCTYNTFPFPNGDNSEQSDFLLDLYSHVKDYETQTGRSVLPALQPVYQSAPAAWSIDLSERKASLLLEVLKLQPEKKPVELKGWSDEESEVRSFLQCLSYISQLSFYPWRSDPSKRIKFLVDLLSQAAEWEEQTGEKTLKLVSSVCTYSTFPFDYGDNSKQSDFLLDLYSHVKDYETQTVRSVLPALQPVYQSAPAVWSIDLSERKASLLLEVLKLQPEKKSLELKGWSDEESEVRSFLQCLSYISQLSFCPWRPDPSKQIKFLMDLLSQAAEREEQTGEKILKLVSSVCTYSTFPFPNGDNSKQSDFLLDLYLHVKDYETQTGRSVLPALQPVYKSASPAVWSIDLSDRKASLLLEVLKLQPEKKPVELKGWSVEESEVRSFLQCLSYISQLSFCPWWSDPSKQIKFLVDLLSQAAEREEQTGEKTLKLVSSVCTYNTFPFPNGDNSKQSDFLLDLYLHVKDYETQTGRSVLPALQPVYKSASPAVWSIDLSERKASLLLEVLKLQPEKKPVELKGWSDEESEVRSFLQCLPYISQLRFYPDWSDPSKLIKFLVDLLSQAAEWEEQTGEKILKLVSSVCTYSTFPFPNGDNSKQSDFLLDLYSHVKDCETQTGRSVLPALQPVYQSAHAVWSIDLSERKASLLLEVLKLQPEKKPVELKGWSDEESEVRSFLQCLSYISQLSFCPWRPDPSKQIKFLVDLLSQAAEREEQKGEKTLKLLSSVCTYSTFPYHYGNTSKQSDFLLDLYSHVKDYETQTVRSVLPALQPVYQSAPAVWYIDLSERKASLLLEVQKLQPEKKPVELKGWSDEESEVRSFLQCLSYISQLSFYPRRSDPSKQIKFLMDLLSQAAEWEEQTGEKTLNLVSSVCTYSTFPFPNGDNSEQSDFLLDLYSHVKDYETQTGRSFLPALQPVYQSAPAVWSIDLSERKASLLLEVLKLQPEKKPVELKGWSDEESEVRSFLQYLPYISQLSFCPWRSDPSKQIKFLVDLLSQAAEWEEQTGEKTLNLVSSVCTYSTFPFPNRNNSERSDFLLDLYSHVKDYETQTGRSVLPALQPVYQSAPAVLFIYLSERKASLLLEVLKLQPEKKPVELKGWSDEESEVRSFVQCLPYISQLRFPPLKDNIERRKREKTFLLNLCLQAALHERGTVQTTVEKVLSLSEVYHYQKWDFLLDLYSHVKVYETKTGKSVLPALKPVYLSASPAVWSIDLSERKASLLLEVLKLQPKKKPVEMKGCSDEESEVRSFLQCLPYISQLSFYPWWSDPSSQIKFLVDLLSQAAEREEQTGEKTLKLVSSVCTYRTFPFCVQDDDESKEYQCDFLLDLYSHVKDYETQTGRSVLPALQPVYQLASLAVWSIDLSERKASLLLEVLKLQPEKKTVELKDWSEEDIEVRSFFQCLPYISQLSFYPDWSDHSKQIKFLVELLSQAAEWEEQTGEKTLKLVSSVCTYRTFPFPYRDNSQLSNFLLDLYSHVKDYETQTGRSVLPALQPVYKSASPAVWSIDLSEGKASLLLEVLKLQPEKKPVNLKGWSDEESVVRSFLQCLPYISQLSFYPRRSDPSKQIKFLVDLLSQAAEWEEQTGEKILKLVSSVCTYSTFPFPNGDNSKQSDFLLDLYSYVKDYETQKGRSVHPALQAVYQSASPAVWSIDLRKRKASLLLEVLKLQPEKKPVELKGWSDEEIEVRSFLQCLPYISQLRLNVGMAVKLSRLVRRTERGTTPLTVLELSLVLKSSQPPERVLSRALSSVASLLRLWRVQCLDLTDFWIQGHSLITLLCHQGPLSLRLNSDTLQQLTVVVYEAQDKDLTQWFLEKVGGDLTSCRLDWEVLLSLLQHSTHNITVDLRKNRLLEKNISDLLPFLGRVTLKRSSSSFVKSSIRQIYDSRASDCVSSLLRSSDHWINLNSRELDRVDCTALCFTLQHSHQVKVNLLWTSIPPGEIESILPLLDRVSQLSVDRRLLLSFLQCCAASQIQQGAPPPPTAVWLLRSLHYRLDFSCSSSVDLSAQDQEKALCLTTDHCRAISSVLKQNQHSTQLVQNQVQLILRDCEVEDRALRELLPILHIVKLSPSKALLLQLLDLVCEGIEEGLLRHTESLCRALDGELDLSETRLDQKACGSLALVLEHSEGLSELDLSHCQLTDHHLQPLITHLHKVQVLDLSHNDITDALTDRILQLVSTNTSIHTVRLFNNRIQDRRPFLTDKRFEIW</sequence>
<dbReference type="RefSeq" id="XP_045569056.1">
    <property type="nucleotide sequence ID" value="XM_045713100.1"/>
</dbReference>
<keyword evidence="1" id="KW-1185">Reference proteome</keyword>
<dbReference type="Gene3D" id="1.20.58.1200">
    <property type="entry name" value="RNA silencing suppressor P21, N-terminal domain"/>
    <property type="match status" value="16"/>
</dbReference>
<organism evidence="1 2">
    <name type="scientific">Salmo salar</name>
    <name type="common">Atlantic salmon</name>
    <dbReference type="NCBI Taxonomy" id="8030"/>
    <lineage>
        <taxon>Eukaryota</taxon>
        <taxon>Metazoa</taxon>
        <taxon>Chordata</taxon>
        <taxon>Craniata</taxon>
        <taxon>Vertebrata</taxon>
        <taxon>Euteleostomi</taxon>
        <taxon>Actinopterygii</taxon>
        <taxon>Neopterygii</taxon>
        <taxon>Teleostei</taxon>
        <taxon>Protacanthopterygii</taxon>
        <taxon>Salmoniformes</taxon>
        <taxon>Salmonidae</taxon>
        <taxon>Salmoninae</taxon>
        <taxon>Salmo</taxon>
    </lineage>
</organism>
<proteinExistence type="predicted"/>
<dbReference type="SUPFAM" id="SSF52047">
    <property type="entry name" value="RNI-like"/>
    <property type="match status" value="1"/>
</dbReference>